<organism evidence="1 2">
    <name type="scientific">Dichomitus squalens</name>
    <dbReference type="NCBI Taxonomy" id="114155"/>
    <lineage>
        <taxon>Eukaryota</taxon>
        <taxon>Fungi</taxon>
        <taxon>Dikarya</taxon>
        <taxon>Basidiomycota</taxon>
        <taxon>Agaricomycotina</taxon>
        <taxon>Agaricomycetes</taxon>
        <taxon>Polyporales</taxon>
        <taxon>Polyporaceae</taxon>
        <taxon>Dichomitus</taxon>
    </lineage>
</organism>
<sequence length="148" mass="16469">MSVRSTIRPSLCFAFACPSSLRDVRGRYFPSLPRLSDFRINAVGLRSRRSLISHFRALESGDCARKARCHLSSSPLHLWQVFTDPSALLVCPILPQSKLRHKGGLGIFNPDFIRFPKISWSSASCLHSTALICGRDKLLLCTGAAERL</sequence>
<dbReference type="AlphaFoldDB" id="A0A4Q9PER5"/>
<accession>A0A4Q9PER5</accession>
<dbReference type="Proteomes" id="UP000292082">
    <property type="component" value="Unassembled WGS sequence"/>
</dbReference>
<name>A0A4Q9PER5_9APHY</name>
<proteinExistence type="predicted"/>
<protein>
    <submittedName>
        <fullName evidence="1">Uncharacterized protein</fullName>
    </submittedName>
</protein>
<reference evidence="1 2" key="1">
    <citation type="submission" date="2019-01" db="EMBL/GenBank/DDBJ databases">
        <title>Draft genome sequences of three monokaryotic isolates of the white-rot basidiomycete fungus Dichomitus squalens.</title>
        <authorList>
            <consortium name="DOE Joint Genome Institute"/>
            <person name="Lopez S.C."/>
            <person name="Andreopoulos B."/>
            <person name="Pangilinan J."/>
            <person name="Lipzen A."/>
            <person name="Riley R."/>
            <person name="Ahrendt S."/>
            <person name="Ng V."/>
            <person name="Barry K."/>
            <person name="Daum C."/>
            <person name="Grigoriev I.V."/>
            <person name="Hilden K.S."/>
            <person name="Makela M.R."/>
            <person name="de Vries R.P."/>
        </authorList>
    </citation>
    <scope>NUCLEOTIDE SEQUENCE [LARGE SCALE GENOMIC DNA]</scope>
    <source>
        <strain evidence="1 2">CBS 464.89</strain>
    </source>
</reference>
<dbReference type="EMBL" id="ML145215">
    <property type="protein sequence ID" value="TBU53424.1"/>
    <property type="molecule type" value="Genomic_DNA"/>
</dbReference>
<gene>
    <name evidence="1" type="ORF">BD310DRAFT_159857</name>
</gene>
<keyword evidence="2" id="KW-1185">Reference proteome</keyword>
<evidence type="ECO:0000313" key="1">
    <source>
        <dbReference type="EMBL" id="TBU53424.1"/>
    </source>
</evidence>
<evidence type="ECO:0000313" key="2">
    <source>
        <dbReference type="Proteomes" id="UP000292082"/>
    </source>
</evidence>